<dbReference type="Proteomes" id="UP001190700">
    <property type="component" value="Unassembled WGS sequence"/>
</dbReference>
<name>A0AAE0FN31_9CHLO</name>
<proteinExistence type="predicted"/>
<sequence length="327" mass="36090">MFSLATTAITVCNVHHFSLSKRPCEISNKNANITRLKTARSVWSNLHVRRRYPSGPTRGPRQRLCYAFWNLPTPPLPPGLPDLSGDVIASAATFTLQQILRSHKLVETTVDCTVPGLLQGGIEGVVISGKAWCSPKRLTCHELQFEVGKVQIDTAALLTRQTVILAKPSSGRANVALTEKDFGNFLDHPLMQVAVQRAPLRFEKTGDVHIRNGKLCFTAICRRDSVEYEVQMYASGGDGSTKNVNTTLMVKAKPTSADQMPDTSKEEAFAETVKSFFTDLTIDLSGAEIRYQSMRVEESSGSKPGLIHMSLKLFVRQFPSLNIANRI</sequence>
<evidence type="ECO:0000313" key="2">
    <source>
        <dbReference type="Proteomes" id="UP001190700"/>
    </source>
</evidence>
<dbReference type="AlphaFoldDB" id="A0AAE0FN31"/>
<accession>A0AAE0FN31</accession>
<reference evidence="1 2" key="1">
    <citation type="journal article" date="2015" name="Genome Biol. Evol.">
        <title>Comparative Genomics of a Bacterivorous Green Alga Reveals Evolutionary Causalities and Consequences of Phago-Mixotrophic Mode of Nutrition.</title>
        <authorList>
            <person name="Burns J.A."/>
            <person name="Paasch A."/>
            <person name="Narechania A."/>
            <person name="Kim E."/>
        </authorList>
    </citation>
    <scope>NUCLEOTIDE SEQUENCE [LARGE SCALE GENOMIC DNA]</scope>
    <source>
        <strain evidence="1 2">PLY_AMNH</strain>
    </source>
</reference>
<gene>
    <name evidence="1" type="ORF">CYMTET_28363</name>
</gene>
<dbReference type="Pfam" id="PF11209">
    <property type="entry name" value="LmeA"/>
    <property type="match status" value="1"/>
</dbReference>
<protein>
    <submittedName>
        <fullName evidence="1">Uncharacterized protein</fullName>
    </submittedName>
</protein>
<organism evidence="1 2">
    <name type="scientific">Cymbomonas tetramitiformis</name>
    <dbReference type="NCBI Taxonomy" id="36881"/>
    <lineage>
        <taxon>Eukaryota</taxon>
        <taxon>Viridiplantae</taxon>
        <taxon>Chlorophyta</taxon>
        <taxon>Pyramimonadophyceae</taxon>
        <taxon>Pyramimonadales</taxon>
        <taxon>Pyramimonadaceae</taxon>
        <taxon>Cymbomonas</taxon>
    </lineage>
</organism>
<dbReference type="EMBL" id="LGRX02015944">
    <property type="protein sequence ID" value="KAK3262799.1"/>
    <property type="molecule type" value="Genomic_DNA"/>
</dbReference>
<evidence type="ECO:0000313" key="1">
    <source>
        <dbReference type="EMBL" id="KAK3262799.1"/>
    </source>
</evidence>
<comment type="caution">
    <text evidence="1">The sequence shown here is derived from an EMBL/GenBank/DDBJ whole genome shotgun (WGS) entry which is preliminary data.</text>
</comment>
<keyword evidence="2" id="KW-1185">Reference proteome</keyword>
<dbReference type="InterPro" id="IPR021373">
    <property type="entry name" value="DUF2993"/>
</dbReference>